<dbReference type="AlphaFoldDB" id="A0A0C2SR54"/>
<name>A0A0C2SR54_AMAMK</name>
<evidence type="ECO:0000313" key="2">
    <source>
        <dbReference type="Proteomes" id="UP000054549"/>
    </source>
</evidence>
<sequence length="96" mass="10942">MSCEIRYDDRSWSSGLRRRERMKDRRARVDGDTLSLFHDSFRVVFKTVGCTPRQDYISLKHLKTPSNIPSPASSSFCSAQQGHIGLFPELHPISSS</sequence>
<accession>A0A0C2SR54</accession>
<dbReference type="InParanoid" id="A0A0C2SR54"/>
<dbReference type="HOGENOM" id="CLU_2359248_0_0_1"/>
<reference evidence="1 2" key="1">
    <citation type="submission" date="2014-04" db="EMBL/GenBank/DDBJ databases">
        <title>Evolutionary Origins and Diversification of the Mycorrhizal Mutualists.</title>
        <authorList>
            <consortium name="DOE Joint Genome Institute"/>
            <consortium name="Mycorrhizal Genomics Consortium"/>
            <person name="Kohler A."/>
            <person name="Kuo A."/>
            <person name="Nagy L.G."/>
            <person name="Floudas D."/>
            <person name="Copeland A."/>
            <person name="Barry K.W."/>
            <person name="Cichocki N."/>
            <person name="Veneault-Fourrey C."/>
            <person name="LaButti K."/>
            <person name="Lindquist E.A."/>
            <person name="Lipzen A."/>
            <person name="Lundell T."/>
            <person name="Morin E."/>
            <person name="Murat C."/>
            <person name="Riley R."/>
            <person name="Ohm R."/>
            <person name="Sun H."/>
            <person name="Tunlid A."/>
            <person name="Henrissat B."/>
            <person name="Grigoriev I.V."/>
            <person name="Hibbett D.S."/>
            <person name="Martin F."/>
        </authorList>
    </citation>
    <scope>NUCLEOTIDE SEQUENCE [LARGE SCALE GENOMIC DNA]</scope>
    <source>
        <strain evidence="1 2">Koide BX008</strain>
    </source>
</reference>
<dbReference type="EMBL" id="KN818420">
    <property type="protein sequence ID" value="KIL56464.1"/>
    <property type="molecule type" value="Genomic_DNA"/>
</dbReference>
<proteinExistence type="predicted"/>
<organism evidence="1 2">
    <name type="scientific">Amanita muscaria (strain Koide BX008)</name>
    <dbReference type="NCBI Taxonomy" id="946122"/>
    <lineage>
        <taxon>Eukaryota</taxon>
        <taxon>Fungi</taxon>
        <taxon>Dikarya</taxon>
        <taxon>Basidiomycota</taxon>
        <taxon>Agaricomycotina</taxon>
        <taxon>Agaricomycetes</taxon>
        <taxon>Agaricomycetidae</taxon>
        <taxon>Agaricales</taxon>
        <taxon>Pluteineae</taxon>
        <taxon>Amanitaceae</taxon>
        <taxon>Amanita</taxon>
    </lineage>
</organism>
<dbReference type="Proteomes" id="UP000054549">
    <property type="component" value="Unassembled WGS sequence"/>
</dbReference>
<protein>
    <submittedName>
        <fullName evidence="1">Uncharacterized protein</fullName>
    </submittedName>
</protein>
<gene>
    <name evidence="1" type="ORF">M378DRAFT_468960</name>
</gene>
<keyword evidence="2" id="KW-1185">Reference proteome</keyword>
<evidence type="ECO:0000313" key="1">
    <source>
        <dbReference type="EMBL" id="KIL56464.1"/>
    </source>
</evidence>